<proteinExistence type="inferred from homology"/>
<feature type="signal peptide" evidence="17">
    <location>
        <begin position="1"/>
        <end position="24"/>
    </location>
</feature>
<evidence type="ECO:0000256" key="2">
    <source>
        <dbReference type="ARBA" id="ARBA00007606"/>
    </source>
</evidence>
<dbReference type="PROSITE" id="PS00107">
    <property type="entry name" value="PROTEIN_KINASE_ATP"/>
    <property type="match status" value="1"/>
</dbReference>
<name>A0ABQ9MQM9_HEVBR</name>
<dbReference type="PROSITE" id="PS50011">
    <property type="entry name" value="PROTEIN_KINASE_DOM"/>
    <property type="match status" value="1"/>
</dbReference>
<evidence type="ECO:0000256" key="6">
    <source>
        <dbReference type="ARBA" id="ARBA00022692"/>
    </source>
</evidence>
<feature type="domain" description="Protein kinase" evidence="18">
    <location>
        <begin position="325"/>
        <end position="616"/>
    </location>
</feature>
<dbReference type="SMART" id="SM00220">
    <property type="entry name" value="S_TKc"/>
    <property type="match status" value="1"/>
</dbReference>
<comment type="similarity">
    <text evidence="3">In the N-terminal section; belongs to the leguminous lectin family.</text>
</comment>
<dbReference type="InterPro" id="IPR008271">
    <property type="entry name" value="Ser/Thr_kinase_AS"/>
</dbReference>
<dbReference type="SUPFAM" id="SSF49899">
    <property type="entry name" value="Concanavalin A-like lectins/glucanases"/>
    <property type="match status" value="1"/>
</dbReference>
<feature type="transmembrane region" description="Helical" evidence="16">
    <location>
        <begin position="260"/>
        <end position="283"/>
    </location>
</feature>
<evidence type="ECO:0000256" key="15">
    <source>
        <dbReference type="PROSITE-ProRule" id="PRU10141"/>
    </source>
</evidence>
<accession>A0ABQ9MQM9</accession>
<feature type="chain" id="PRO_5047325553" description="Protein kinase domain-containing protein" evidence="17">
    <location>
        <begin position="25"/>
        <end position="644"/>
    </location>
</feature>
<dbReference type="Proteomes" id="UP001174677">
    <property type="component" value="Chromosome 5"/>
</dbReference>
<comment type="caution">
    <text evidence="19">The sequence shown here is derived from an EMBL/GenBank/DDBJ whole genome shotgun (WGS) entry which is preliminary data.</text>
</comment>
<dbReference type="InterPro" id="IPR001220">
    <property type="entry name" value="Legume_lectin_dom"/>
</dbReference>
<evidence type="ECO:0000256" key="13">
    <source>
        <dbReference type="ARBA" id="ARBA00023136"/>
    </source>
</evidence>
<keyword evidence="8" id="KW-0430">Lectin</keyword>
<comment type="subcellular location">
    <subcellularLocation>
        <location evidence="1">Membrane</location>
        <topology evidence="1">Single-pass type I membrane protein</topology>
    </subcellularLocation>
</comment>
<evidence type="ECO:0000259" key="18">
    <source>
        <dbReference type="PROSITE" id="PS50011"/>
    </source>
</evidence>
<dbReference type="Pfam" id="PF00139">
    <property type="entry name" value="Lectin_legB"/>
    <property type="match status" value="1"/>
</dbReference>
<protein>
    <recommendedName>
        <fullName evidence="18">Protein kinase domain-containing protein</fullName>
    </recommendedName>
</protein>
<evidence type="ECO:0000256" key="12">
    <source>
        <dbReference type="ARBA" id="ARBA00022989"/>
    </source>
</evidence>
<feature type="binding site" evidence="15">
    <location>
        <position position="353"/>
    </location>
    <ligand>
        <name>ATP</name>
        <dbReference type="ChEBI" id="CHEBI:30616"/>
    </ligand>
</feature>
<dbReference type="PANTHER" id="PTHR27007">
    <property type="match status" value="1"/>
</dbReference>
<keyword evidence="5" id="KW-0808">Transferase</keyword>
<keyword evidence="9 15" id="KW-0547">Nucleotide-binding</keyword>
<evidence type="ECO:0000256" key="17">
    <source>
        <dbReference type="SAM" id="SignalP"/>
    </source>
</evidence>
<organism evidence="19 20">
    <name type="scientific">Hevea brasiliensis</name>
    <name type="common">Para rubber tree</name>
    <name type="synonym">Siphonia brasiliensis</name>
    <dbReference type="NCBI Taxonomy" id="3981"/>
    <lineage>
        <taxon>Eukaryota</taxon>
        <taxon>Viridiplantae</taxon>
        <taxon>Streptophyta</taxon>
        <taxon>Embryophyta</taxon>
        <taxon>Tracheophyta</taxon>
        <taxon>Spermatophyta</taxon>
        <taxon>Magnoliopsida</taxon>
        <taxon>eudicotyledons</taxon>
        <taxon>Gunneridae</taxon>
        <taxon>Pentapetalae</taxon>
        <taxon>rosids</taxon>
        <taxon>fabids</taxon>
        <taxon>Malpighiales</taxon>
        <taxon>Euphorbiaceae</taxon>
        <taxon>Crotonoideae</taxon>
        <taxon>Micrandreae</taxon>
        <taxon>Hevea</taxon>
    </lineage>
</organism>
<keyword evidence="11 15" id="KW-0067">ATP-binding</keyword>
<dbReference type="InterPro" id="IPR011009">
    <property type="entry name" value="Kinase-like_dom_sf"/>
</dbReference>
<dbReference type="InterPro" id="IPR000719">
    <property type="entry name" value="Prot_kinase_dom"/>
</dbReference>
<evidence type="ECO:0000256" key="1">
    <source>
        <dbReference type="ARBA" id="ARBA00004479"/>
    </source>
</evidence>
<dbReference type="Pfam" id="PF00069">
    <property type="entry name" value="Pkinase"/>
    <property type="match status" value="1"/>
</dbReference>
<dbReference type="PROSITE" id="PS00108">
    <property type="entry name" value="PROTEIN_KINASE_ST"/>
    <property type="match status" value="1"/>
</dbReference>
<dbReference type="InterPro" id="IPR050528">
    <property type="entry name" value="L-type_Lectin-RKs"/>
</dbReference>
<keyword evidence="12 16" id="KW-1133">Transmembrane helix</keyword>
<evidence type="ECO:0000256" key="9">
    <source>
        <dbReference type="ARBA" id="ARBA00022741"/>
    </source>
</evidence>
<dbReference type="Gene3D" id="1.10.510.10">
    <property type="entry name" value="Transferase(Phosphotransferase) domain 1"/>
    <property type="match status" value="1"/>
</dbReference>
<dbReference type="SUPFAM" id="SSF56112">
    <property type="entry name" value="Protein kinase-like (PK-like)"/>
    <property type="match status" value="1"/>
</dbReference>
<keyword evidence="13 16" id="KW-0472">Membrane</keyword>
<dbReference type="CDD" id="cd06899">
    <property type="entry name" value="lectin_legume_LecRK_Arcelin_ConA"/>
    <property type="match status" value="1"/>
</dbReference>
<dbReference type="CDD" id="cd14066">
    <property type="entry name" value="STKc_IRAK"/>
    <property type="match status" value="1"/>
</dbReference>
<sequence>MAFCVAVKILIVATLLGVGPRVECLNFNFTEFDDSTRDQLILSGDSNMFSGAIQITPDVNGEPITNKSGRVLYRKPFRLRSKGYNASFNSTFVLNIQAQTRPGGEGLAFILTGSSVVDINADGQWLGIVEPQMNGSSQANTVAIEFDTRKSYEEDLNDNHVGLDVNSVYSLVQFSLSDLGVNLSSGLNFSVHVQYDGELKNLTLFLEDMKIPVFSEIIDLSAYLPENVYLGFSGSTSDFTQLNCLRSWAFNGTEDDDDNFWIWIVVPILGVALLVGVAFAVYWKRKLDREKLEDAYPSIEEAIQGSSTAPRKFKLKELGKATGNFSPKNKLGKGGFGTVYKGVMGNKEVAVKKVSKTSTQGKTEFIAEVTTIGKLHHRNLVKLIGWCYEKREFLLVYEYLPNGSLDKFIFCEKSSMEESTISWETRLSVVTGTAQALEYLHNGCEETILHRDIKSSNIMLDSEFNAKLGDFGLARSIKLGDQTHHSTKELAGTPGYMAPESILTGRFTRETDVYAFGILILEVACGRKPGSQSQQDDYNSNIVHWVWDLYSKGRILSAADSRLNGDFATEDMECAFILGLACCHPNPHKRPSMKIVLQVLKGEAAPPPVPNERPVFMWPPLPPSFKELDISHGQITPFTELSGR</sequence>
<dbReference type="Gene3D" id="2.60.120.200">
    <property type="match status" value="1"/>
</dbReference>
<keyword evidence="10" id="KW-0418">Kinase</keyword>
<evidence type="ECO:0000256" key="5">
    <source>
        <dbReference type="ARBA" id="ARBA00022679"/>
    </source>
</evidence>
<evidence type="ECO:0000256" key="16">
    <source>
        <dbReference type="SAM" id="Phobius"/>
    </source>
</evidence>
<evidence type="ECO:0000256" key="4">
    <source>
        <dbReference type="ARBA" id="ARBA00010217"/>
    </source>
</evidence>
<keyword evidence="20" id="KW-1185">Reference proteome</keyword>
<gene>
    <name evidence="19" type="ORF">P3X46_009347</name>
</gene>
<evidence type="ECO:0000256" key="10">
    <source>
        <dbReference type="ARBA" id="ARBA00022777"/>
    </source>
</evidence>
<evidence type="ECO:0000313" key="19">
    <source>
        <dbReference type="EMBL" id="KAJ9181193.1"/>
    </source>
</evidence>
<evidence type="ECO:0000256" key="7">
    <source>
        <dbReference type="ARBA" id="ARBA00022729"/>
    </source>
</evidence>
<evidence type="ECO:0000256" key="3">
    <source>
        <dbReference type="ARBA" id="ARBA00008536"/>
    </source>
</evidence>
<evidence type="ECO:0000256" key="14">
    <source>
        <dbReference type="ARBA" id="ARBA00023170"/>
    </source>
</evidence>
<evidence type="ECO:0000256" key="11">
    <source>
        <dbReference type="ARBA" id="ARBA00022840"/>
    </source>
</evidence>
<keyword evidence="7 17" id="KW-0732">Signal</keyword>
<dbReference type="InterPro" id="IPR017441">
    <property type="entry name" value="Protein_kinase_ATP_BS"/>
</dbReference>
<dbReference type="EMBL" id="JARPOI010000005">
    <property type="protein sequence ID" value="KAJ9181193.1"/>
    <property type="molecule type" value="Genomic_DNA"/>
</dbReference>
<dbReference type="InterPro" id="IPR013320">
    <property type="entry name" value="ConA-like_dom_sf"/>
</dbReference>
<evidence type="ECO:0000313" key="20">
    <source>
        <dbReference type="Proteomes" id="UP001174677"/>
    </source>
</evidence>
<keyword evidence="14" id="KW-0675">Receptor</keyword>
<keyword evidence="6 16" id="KW-0812">Transmembrane</keyword>
<evidence type="ECO:0000256" key="8">
    <source>
        <dbReference type="ARBA" id="ARBA00022734"/>
    </source>
</evidence>
<reference evidence="19" key="1">
    <citation type="journal article" date="2023" name="Plant Biotechnol. J.">
        <title>Chromosome-level wild Hevea brasiliensis genome provides new tools for genomic-assisted breeding and valuable loci to elevate rubber yield.</title>
        <authorList>
            <person name="Cheng H."/>
            <person name="Song X."/>
            <person name="Hu Y."/>
            <person name="Wu T."/>
            <person name="Yang Q."/>
            <person name="An Z."/>
            <person name="Feng S."/>
            <person name="Deng Z."/>
            <person name="Wu W."/>
            <person name="Zeng X."/>
            <person name="Tu M."/>
            <person name="Wang X."/>
            <person name="Huang H."/>
        </authorList>
    </citation>
    <scope>NUCLEOTIDE SEQUENCE</scope>
    <source>
        <strain evidence="19">MT/VB/25A 57/8</strain>
    </source>
</reference>
<comment type="similarity">
    <text evidence="4">In the C-terminal section; belongs to the protein kinase superfamily. Ser/Thr protein kinase family.</text>
</comment>
<comment type="similarity">
    <text evidence="2">Belongs to the leguminous lectin family.</text>
</comment>
<dbReference type="Gene3D" id="3.30.200.20">
    <property type="entry name" value="Phosphorylase Kinase, domain 1"/>
    <property type="match status" value="1"/>
</dbReference>